<name>Q79ZA0_STRAW</name>
<dbReference type="SUPFAM" id="SSF46894">
    <property type="entry name" value="C-terminal effector domain of the bipartite response regulators"/>
    <property type="match status" value="1"/>
</dbReference>
<dbReference type="AlphaFoldDB" id="Q79ZA0"/>
<sequence>MTEYDEQDEHHDLGRAARPGDFELPDVSGFDLLQYRESLTQGRRPREETSQALLRLHLLHPVSEASDVCVPVSPSAAVDALVAPLEEERLKLRKKINDIRSAMAAFDAVHSEVRSKEAVPLTLLVGGAAISASVTSSARASEREIITVQPGGSRPPELLAETMELNMSLLARGVRQRTLYQHSIRKHQLTMDYSRQVVAAGAEIRTVTEIFERLIICDDTVAYIPTNDERANEALEIRHPALIRYLRAGFERAWEGAEPISPADPLPKRAREDAILVRIAQLLVDGHTDESISQRLGIGVRTVAKRISTLSGRLGSRSRGQLGYLIARSGMLDEPSPPAPPAPPSG</sequence>
<evidence type="ECO:0000313" key="3">
    <source>
        <dbReference type="EMBL" id="BAC70876.1"/>
    </source>
</evidence>
<evidence type="ECO:0000313" key="4">
    <source>
        <dbReference type="Proteomes" id="UP000000428"/>
    </source>
</evidence>
<evidence type="ECO:0000259" key="2">
    <source>
        <dbReference type="SMART" id="SM00421"/>
    </source>
</evidence>
<gene>
    <name evidence="3" type="ORF">SAVERM_3165</name>
</gene>
<accession>Q79ZA0</accession>
<dbReference type="InterPro" id="IPR016032">
    <property type="entry name" value="Sig_transdc_resp-reg_C-effctor"/>
</dbReference>
<dbReference type="PANTHER" id="PTHR34293:SF1">
    <property type="entry name" value="HTH-TYPE TRANSCRIPTIONAL REGULATOR TRMBL2"/>
    <property type="match status" value="1"/>
</dbReference>
<feature type="compositionally biased region" description="Basic and acidic residues" evidence="1">
    <location>
        <begin position="8"/>
        <end position="21"/>
    </location>
</feature>
<dbReference type="Proteomes" id="UP000000428">
    <property type="component" value="Chromosome"/>
</dbReference>
<dbReference type="HOGENOM" id="CLU_056943_2_0_11"/>
<protein>
    <submittedName>
        <fullName evidence="3">LuxR-family transcriptional regulator</fullName>
    </submittedName>
</protein>
<evidence type="ECO:0000256" key="1">
    <source>
        <dbReference type="SAM" id="MobiDB-lite"/>
    </source>
</evidence>
<dbReference type="OrthoDB" id="4266042at2"/>
<organism evidence="3 4">
    <name type="scientific">Streptomyces avermitilis (strain ATCC 31267 / DSM 46492 / JCM 5070 / NBRC 14893 / NCIMB 12804 / NRRL 8165 / MA-4680)</name>
    <dbReference type="NCBI Taxonomy" id="227882"/>
    <lineage>
        <taxon>Bacteria</taxon>
        <taxon>Bacillati</taxon>
        <taxon>Actinomycetota</taxon>
        <taxon>Actinomycetes</taxon>
        <taxon>Kitasatosporales</taxon>
        <taxon>Streptomycetaceae</taxon>
        <taxon>Streptomyces</taxon>
    </lineage>
</organism>
<dbReference type="GeneID" id="41540240"/>
<dbReference type="GO" id="GO:0003677">
    <property type="term" value="F:DNA binding"/>
    <property type="evidence" value="ECO:0007669"/>
    <property type="project" value="InterPro"/>
</dbReference>
<proteinExistence type="predicted"/>
<reference evidence="3 4" key="3">
    <citation type="journal article" date="2014" name="J. Ind. Microbiol. Biotechnol.">
        <title>Genome mining of the Streptomyces avermitilis genome and development of genome-minimized hosts for heterologous expression of biosynthetic gene clusters.</title>
        <authorList>
            <person name="Ikeda H."/>
            <person name="Shin-ya K."/>
            <person name="Omura S."/>
        </authorList>
    </citation>
    <scope>NUCLEOTIDE SEQUENCE [LARGE SCALE GENOMIC DNA]</scope>
    <source>
        <strain evidence="4">ATCC 31267 / DSM 46492 / JCM 5070 / NBRC 14893 / NCIMB 12804 / NRRL 8165 / MA-4680</strain>
    </source>
</reference>
<keyword evidence="4" id="KW-1185">Reference proteome</keyword>
<dbReference type="GO" id="GO:0006355">
    <property type="term" value="P:regulation of DNA-templated transcription"/>
    <property type="evidence" value="ECO:0007669"/>
    <property type="project" value="InterPro"/>
</dbReference>
<dbReference type="RefSeq" id="WP_010984595.1">
    <property type="nucleotide sequence ID" value="NC_003155.5"/>
</dbReference>
<dbReference type="Gene3D" id="1.10.10.10">
    <property type="entry name" value="Winged helix-like DNA-binding domain superfamily/Winged helix DNA-binding domain"/>
    <property type="match status" value="1"/>
</dbReference>
<dbReference type="InterPro" id="IPR051797">
    <property type="entry name" value="TrmB-like"/>
</dbReference>
<reference evidence="3 4" key="2">
    <citation type="journal article" date="2003" name="Nat. Biotechnol.">
        <title>Complete genome sequence and comparative analysis of the industrial microorganism Streptomyces avermitilis.</title>
        <authorList>
            <person name="Ikeda H."/>
            <person name="Ishikawa J."/>
            <person name="Hanamoto A."/>
            <person name="Shinose M."/>
            <person name="Kikuchi H."/>
            <person name="Shiba T."/>
            <person name="Sakaki Y."/>
            <person name="Hattori M."/>
            <person name="Omura S."/>
        </authorList>
    </citation>
    <scope>NUCLEOTIDE SEQUENCE [LARGE SCALE GENOMIC DNA]</scope>
    <source>
        <strain evidence="4">ATCC 31267 / DSM 46492 / JCM 5070 / NBRC 14893 / NCIMB 12804 / NRRL 8165 / MA-4680</strain>
    </source>
</reference>
<dbReference type="InterPro" id="IPR036388">
    <property type="entry name" value="WH-like_DNA-bd_sf"/>
</dbReference>
<dbReference type="SMART" id="SM00421">
    <property type="entry name" value="HTH_LUXR"/>
    <property type="match status" value="1"/>
</dbReference>
<dbReference type="InterPro" id="IPR000792">
    <property type="entry name" value="Tscrpt_reg_LuxR_C"/>
</dbReference>
<dbReference type="EMBL" id="BA000030">
    <property type="protein sequence ID" value="BAC70876.1"/>
    <property type="molecule type" value="Genomic_DNA"/>
</dbReference>
<reference evidence="3 4" key="1">
    <citation type="journal article" date="2001" name="Proc. Natl. Acad. Sci. U.S.A.">
        <title>Genome sequence of an industrial microorganism Streptomyces avermitilis: deducing the ability of producing secondary metabolites.</title>
        <authorList>
            <person name="Omura S."/>
            <person name="Ikeda H."/>
            <person name="Ishikawa J."/>
            <person name="Hanamoto A."/>
            <person name="Takahashi C."/>
            <person name="Shinose M."/>
            <person name="Takahashi Y."/>
            <person name="Horikawa H."/>
            <person name="Nakazawa H."/>
            <person name="Osonoe T."/>
            <person name="Kikuchi H."/>
            <person name="Shiba T."/>
            <person name="Sakaki Y."/>
            <person name="Hattori M."/>
        </authorList>
    </citation>
    <scope>NUCLEOTIDE SEQUENCE [LARGE SCALE GENOMIC DNA]</scope>
    <source>
        <strain evidence="4">ATCC 31267 / DSM 46492 / JCM 5070 / NBRC 14893 / NCIMB 12804 / NRRL 8165 / MA-4680</strain>
    </source>
</reference>
<dbReference type="PANTHER" id="PTHR34293">
    <property type="entry name" value="HTH-TYPE TRANSCRIPTIONAL REGULATOR TRMBL2"/>
    <property type="match status" value="1"/>
</dbReference>
<dbReference type="KEGG" id="sma:SAVERM_3165"/>
<dbReference type="eggNOG" id="COG2197">
    <property type="taxonomic scope" value="Bacteria"/>
</dbReference>
<feature type="domain" description="HTH luxR-type" evidence="2">
    <location>
        <begin position="263"/>
        <end position="326"/>
    </location>
</feature>
<feature type="region of interest" description="Disordered" evidence="1">
    <location>
        <begin position="1"/>
        <end position="22"/>
    </location>
</feature>